<name>A0A7W7VS87_9ACTN</name>
<dbReference type="EMBL" id="JACHJP010000021">
    <property type="protein sequence ID" value="MBB4920941.1"/>
    <property type="molecule type" value="Genomic_DNA"/>
</dbReference>
<protein>
    <submittedName>
        <fullName evidence="2">Uncharacterized protein</fullName>
    </submittedName>
</protein>
<organism evidence="2 3">
    <name type="scientific">Streptosporangium saharense</name>
    <dbReference type="NCBI Taxonomy" id="1706840"/>
    <lineage>
        <taxon>Bacteria</taxon>
        <taxon>Bacillati</taxon>
        <taxon>Actinomycetota</taxon>
        <taxon>Actinomycetes</taxon>
        <taxon>Streptosporangiales</taxon>
        <taxon>Streptosporangiaceae</taxon>
        <taxon>Streptosporangium</taxon>
    </lineage>
</organism>
<feature type="transmembrane region" description="Helical" evidence="1">
    <location>
        <begin position="47"/>
        <end position="66"/>
    </location>
</feature>
<dbReference type="AlphaFoldDB" id="A0A7W7VS87"/>
<gene>
    <name evidence="2" type="ORF">FHS44_008094</name>
</gene>
<keyword evidence="1" id="KW-0472">Membrane</keyword>
<accession>A0A7W7VS87</accession>
<comment type="caution">
    <text evidence="2">The sequence shown here is derived from an EMBL/GenBank/DDBJ whole genome shotgun (WGS) entry which is preliminary data.</text>
</comment>
<keyword evidence="1" id="KW-1133">Transmembrane helix</keyword>
<reference evidence="2 3" key="1">
    <citation type="submission" date="2020-08" db="EMBL/GenBank/DDBJ databases">
        <title>Genomic Encyclopedia of Type Strains, Phase III (KMG-III): the genomes of soil and plant-associated and newly described type strains.</title>
        <authorList>
            <person name="Whitman W."/>
        </authorList>
    </citation>
    <scope>NUCLEOTIDE SEQUENCE [LARGE SCALE GENOMIC DNA]</scope>
    <source>
        <strain evidence="2 3">CECT 8840</strain>
    </source>
</reference>
<feature type="non-terminal residue" evidence="2">
    <location>
        <position position="90"/>
    </location>
</feature>
<dbReference type="Proteomes" id="UP000552644">
    <property type="component" value="Unassembled WGS sequence"/>
</dbReference>
<evidence type="ECO:0000313" key="3">
    <source>
        <dbReference type="Proteomes" id="UP000552644"/>
    </source>
</evidence>
<evidence type="ECO:0000313" key="2">
    <source>
        <dbReference type="EMBL" id="MBB4920941.1"/>
    </source>
</evidence>
<keyword evidence="1" id="KW-0812">Transmembrane</keyword>
<keyword evidence="3" id="KW-1185">Reference proteome</keyword>
<evidence type="ECO:0000256" key="1">
    <source>
        <dbReference type="SAM" id="Phobius"/>
    </source>
</evidence>
<sequence length="90" mass="9593">MSKEMSPVPVNVTIPPQPSPVSRPVPMLAATLPALAAAPMPWDLVPGWAWVVLAGGAAGMGALSRIGRTPRMPRLSLRRRLQLRVLRPGP</sequence>
<proteinExistence type="predicted"/>